<evidence type="ECO:0000256" key="6">
    <source>
        <dbReference type="ARBA" id="ARBA00023014"/>
    </source>
</evidence>
<dbReference type="GO" id="GO:0046872">
    <property type="term" value="F:metal ion binding"/>
    <property type="evidence" value="ECO:0007669"/>
    <property type="project" value="UniProtKB-KW"/>
</dbReference>
<dbReference type="Pfam" id="PF03460">
    <property type="entry name" value="NIR_SIR_ferr"/>
    <property type="match status" value="1"/>
</dbReference>
<dbReference type="GO" id="GO:0016491">
    <property type="term" value="F:oxidoreductase activity"/>
    <property type="evidence" value="ECO:0007669"/>
    <property type="project" value="UniProtKB-KW"/>
</dbReference>
<evidence type="ECO:0000256" key="3">
    <source>
        <dbReference type="ARBA" id="ARBA00022723"/>
    </source>
</evidence>
<dbReference type="GO" id="GO:0051539">
    <property type="term" value="F:4 iron, 4 sulfur cluster binding"/>
    <property type="evidence" value="ECO:0007669"/>
    <property type="project" value="UniProtKB-KW"/>
</dbReference>
<keyword evidence="3" id="KW-0479">Metal-binding</keyword>
<dbReference type="RefSeq" id="WP_093256357.1">
    <property type="nucleotide sequence ID" value="NZ_FNQM01000030.1"/>
</dbReference>
<gene>
    <name evidence="8" type="ORF">SAMN05444370_13016</name>
</gene>
<dbReference type="Proteomes" id="UP000198703">
    <property type="component" value="Unassembled WGS sequence"/>
</dbReference>
<feature type="domain" description="Nitrite/Sulfite reductase ferredoxin-like" evidence="7">
    <location>
        <begin position="18"/>
        <end position="80"/>
    </location>
</feature>
<evidence type="ECO:0000313" key="8">
    <source>
        <dbReference type="EMBL" id="SEB01636.1"/>
    </source>
</evidence>
<dbReference type="PANTHER" id="PTHR32439:SF9">
    <property type="entry name" value="BLR3264 PROTEIN"/>
    <property type="match status" value="1"/>
</dbReference>
<dbReference type="PANTHER" id="PTHR32439">
    <property type="entry name" value="FERREDOXIN--NITRITE REDUCTASE, CHLOROPLASTIC"/>
    <property type="match status" value="1"/>
</dbReference>
<dbReference type="SUPFAM" id="SSF55124">
    <property type="entry name" value="Nitrite/Sulfite reductase N-terminal domain-like"/>
    <property type="match status" value="1"/>
</dbReference>
<dbReference type="Gene3D" id="3.90.480.20">
    <property type="match status" value="1"/>
</dbReference>
<proteinExistence type="predicted"/>
<dbReference type="InterPro" id="IPR045854">
    <property type="entry name" value="NO2/SO3_Rdtase_4Fe4S_sf"/>
</dbReference>
<dbReference type="EMBL" id="FNQM01000030">
    <property type="protein sequence ID" value="SEB01636.1"/>
    <property type="molecule type" value="Genomic_DNA"/>
</dbReference>
<evidence type="ECO:0000256" key="1">
    <source>
        <dbReference type="ARBA" id="ARBA00022485"/>
    </source>
</evidence>
<evidence type="ECO:0000256" key="5">
    <source>
        <dbReference type="ARBA" id="ARBA00023004"/>
    </source>
</evidence>
<keyword evidence="2" id="KW-0349">Heme</keyword>
<keyword evidence="5" id="KW-0408">Iron</keyword>
<organism evidence="8 9">
    <name type="scientific">Rubrimonas cliftonensis</name>
    <dbReference type="NCBI Taxonomy" id="89524"/>
    <lineage>
        <taxon>Bacteria</taxon>
        <taxon>Pseudomonadati</taxon>
        <taxon>Pseudomonadota</taxon>
        <taxon>Alphaproteobacteria</taxon>
        <taxon>Rhodobacterales</taxon>
        <taxon>Paracoccaceae</taxon>
        <taxon>Rubrimonas</taxon>
    </lineage>
</organism>
<protein>
    <submittedName>
        <fullName evidence="8">Precorrin-3B synthase</fullName>
    </submittedName>
</protein>
<dbReference type="Gene3D" id="3.30.413.10">
    <property type="entry name" value="Sulfite Reductase Hemoprotein, domain 1"/>
    <property type="match status" value="1"/>
</dbReference>
<reference evidence="8 9" key="1">
    <citation type="submission" date="2016-10" db="EMBL/GenBank/DDBJ databases">
        <authorList>
            <person name="de Groot N.N."/>
        </authorList>
    </citation>
    <scope>NUCLEOTIDE SEQUENCE [LARGE SCALE GENOMIC DNA]</scope>
    <source>
        <strain evidence="8 9">DSM 15345</strain>
    </source>
</reference>
<accession>A0A1H4FWD3</accession>
<evidence type="ECO:0000313" key="9">
    <source>
        <dbReference type="Proteomes" id="UP000198703"/>
    </source>
</evidence>
<keyword evidence="9" id="KW-1185">Reference proteome</keyword>
<evidence type="ECO:0000256" key="2">
    <source>
        <dbReference type="ARBA" id="ARBA00022617"/>
    </source>
</evidence>
<sequence length="388" mass="38794">MSGAVKGWCPGAHRPMTAADGLIVRVRPPLGALSPETAAGFAALAARWGSGRIELTARANLQLRGVRPGALEALLAGLDALGLLDADPATEARRNVVLTPFRDDARDLEAVAAGLAEGLADPAFAGLPGKFGFVVDAAPGARALTGVSGDVRVEGSGPAMVVRPDGAPTGRIVTDAAEAVALALALARWFLAAGGVGPDGRGRMRALLATGALPPAALVGAATPDPAAPPPRPGPRAGGLCVAAALGEMSADALERVARAADDALRVTPFRMLFLPRVASGALLGDVAGLILDPDDPLLRVTACVGAPDCAEAGGATRGAARALAPYVRPGSHLHVSGCAKGCARPGPAPWTLVARGGRFDLVAGGAARDAPAALDLTPDDARRRIQG</sequence>
<keyword evidence="4" id="KW-0560">Oxidoreductase</keyword>
<dbReference type="SUPFAM" id="SSF56014">
    <property type="entry name" value="Nitrite and sulphite reductase 4Fe-4S domain-like"/>
    <property type="match status" value="1"/>
</dbReference>
<dbReference type="AlphaFoldDB" id="A0A1H4FWD3"/>
<evidence type="ECO:0000259" key="7">
    <source>
        <dbReference type="Pfam" id="PF03460"/>
    </source>
</evidence>
<dbReference type="STRING" id="89524.SAMN05444370_13016"/>
<dbReference type="InterPro" id="IPR036136">
    <property type="entry name" value="Nit/Sulf_reduc_fer-like_dom_sf"/>
</dbReference>
<name>A0A1H4FWD3_9RHOB</name>
<keyword evidence="1" id="KW-0004">4Fe-4S</keyword>
<dbReference type="OrthoDB" id="7459360at2"/>
<dbReference type="InterPro" id="IPR005117">
    <property type="entry name" value="NiRdtase/SiRdtase_haem-b_fer"/>
</dbReference>
<dbReference type="InterPro" id="IPR051329">
    <property type="entry name" value="NIR_SIR_4Fe-4S"/>
</dbReference>
<evidence type="ECO:0000256" key="4">
    <source>
        <dbReference type="ARBA" id="ARBA00023002"/>
    </source>
</evidence>
<keyword evidence="6" id="KW-0411">Iron-sulfur</keyword>